<sequence length="79" mass="9094">LELRLHRLTGLEHEKLLSEYQEILNLIGELIRILTNPARLMEVIREELEAVKAEFGDARRTEIVASQVDLTIADLITEE</sequence>
<keyword evidence="2" id="KW-0238">DNA-binding</keyword>
<protein>
    <recommendedName>
        <fullName evidence="3">Topo IIA-type catalytic domain-containing protein</fullName>
    </recommendedName>
</protein>
<dbReference type="PANTHER" id="PTHR43493">
    <property type="entry name" value="DNA GYRASE/TOPOISOMERASE SUBUNIT A"/>
    <property type="match status" value="1"/>
</dbReference>
<evidence type="ECO:0000256" key="2">
    <source>
        <dbReference type="PROSITE-ProRule" id="PRU01384"/>
    </source>
</evidence>
<evidence type="ECO:0000259" key="3">
    <source>
        <dbReference type="PROSITE" id="PS52040"/>
    </source>
</evidence>
<dbReference type="PROSITE" id="PS52040">
    <property type="entry name" value="TOPO_IIA"/>
    <property type="match status" value="1"/>
</dbReference>
<dbReference type="PANTHER" id="PTHR43493:SF5">
    <property type="entry name" value="DNA GYRASE SUBUNIT A, CHLOROPLASTIC_MITOCHONDRIAL"/>
    <property type="match status" value="1"/>
</dbReference>
<dbReference type="InterPro" id="IPR013760">
    <property type="entry name" value="Topo_IIA-like_dom_sf"/>
</dbReference>
<dbReference type="InterPro" id="IPR002205">
    <property type="entry name" value="Topo_IIA_dom_A"/>
</dbReference>
<evidence type="ECO:0000256" key="1">
    <source>
        <dbReference type="ARBA" id="ARBA00000185"/>
    </source>
</evidence>
<feature type="domain" description="Topo IIA-type catalytic" evidence="3">
    <location>
        <begin position="1"/>
        <end position="75"/>
    </location>
</feature>
<dbReference type="InterPro" id="IPR050220">
    <property type="entry name" value="Type_II_DNA_Topoisomerases"/>
</dbReference>
<keyword evidence="5" id="KW-1185">Reference proteome</keyword>
<gene>
    <name evidence="4" type="ORF">HMPREF0293_2019</name>
</gene>
<dbReference type="Proteomes" id="UP000006237">
    <property type="component" value="Unassembled WGS sequence"/>
</dbReference>
<feature type="non-terminal residue" evidence="4">
    <location>
        <position position="1"/>
    </location>
</feature>
<dbReference type="InterPro" id="IPR013757">
    <property type="entry name" value="Topo_IIA_A_a_sf"/>
</dbReference>
<accession>A0ABM9XMV0</accession>
<evidence type="ECO:0000313" key="4">
    <source>
        <dbReference type="EMBL" id="EEI62494.1"/>
    </source>
</evidence>
<reference evidence="4 5" key="1">
    <citation type="submission" date="2009-01" db="EMBL/GenBank/DDBJ databases">
        <authorList>
            <person name="Qin X."/>
            <person name="Bachman B."/>
            <person name="Battles P."/>
            <person name="Bell A."/>
            <person name="Bess C."/>
            <person name="Bickham C."/>
            <person name="Chaboub L."/>
            <person name="Chen D."/>
            <person name="Coyle M."/>
            <person name="Deiros D.R."/>
            <person name="Dinh H."/>
            <person name="Forbes L."/>
            <person name="Fowler G."/>
            <person name="Francisco L."/>
            <person name="Fu Q."/>
            <person name="Gubbala S."/>
            <person name="Hale W."/>
            <person name="Han Y."/>
            <person name="Hemphill L."/>
            <person name="Highlander S.K."/>
            <person name="Hirani K."/>
            <person name="Hogues M."/>
            <person name="Jackson L."/>
            <person name="Jakkamsetti A."/>
            <person name="Javaid M."/>
            <person name="Jiang H."/>
            <person name="Korchina V."/>
            <person name="Kovar C."/>
            <person name="Lara F."/>
            <person name="Lee S."/>
            <person name="Mata R."/>
            <person name="Mathew T."/>
            <person name="Moen C."/>
            <person name="Morales K."/>
            <person name="Munidasa M."/>
            <person name="Nazareth L."/>
            <person name="Ngo R."/>
            <person name="Nguyen L."/>
            <person name="Okwuonu G."/>
            <person name="Ongeri F."/>
            <person name="Patil S."/>
            <person name="Petrosino J."/>
            <person name="Pham C."/>
            <person name="Pham P."/>
            <person name="Pu L.-L."/>
            <person name="Puazo M."/>
            <person name="Raj R."/>
            <person name="Reid J."/>
            <person name="Rouhana J."/>
            <person name="Saada N."/>
            <person name="Shang Y."/>
            <person name="Simmons D."/>
            <person name="Thornton R."/>
            <person name="Warren J."/>
            <person name="Weissenberger G."/>
            <person name="Zhang J."/>
            <person name="Zhang L."/>
            <person name="Zhou C."/>
            <person name="Zhu D."/>
            <person name="Muzny D."/>
            <person name="Worley K."/>
            <person name="Gibbs R."/>
        </authorList>
    </citation>
    <scope>NUCLEOTIDE SEQUENCE [LARGE SCALE GENOMIC DNA]</scope>
    <source>
        <strain evidence="4 5">ATCC 51866</strain>
    </source>
</reference>
<comment type="catalytic activity">
    <reaction evidence="1">
        <text>ATP-dependent breakage, passage and rejoining of double-stranded DNA.</text>
        <dbReference type="EC" id="5.6.2.2"/>
    </reaction>
</comment>
<comment type="caution">
    <text evidence="2">Lacks conserved residue(s) required for the propagation of feature annotation.</text>
</comment>
<feature type="non-terminal residue" evidence="4">
    <location>
        <position position="79"/>
    </location>
</feature>
<evidence type="ECO:0000313" key="5">
    <source>
        <dbReference type="Proteomes" id="UP000006237"/>
    </source>
</evidence>
<name>A0ABM9XMV0_9CORY</name>
<organism evidence="4 5">
    <name type="scientific">Corynebacterium glucuronolyticum ATCC 51866</name>
    <dbReference type="NCBI Taxonomy" id="548478"/>
    <lineage>
        <taxon>Bacteria</taxon>
        <taxon>Bacillati</taxon>
        <taxon>Actinomycetota</taxon>
        <taxon>Actinomycetes</taxon>
        <taxon>Mycobacteriales</taxon>
        <taxon>Corynebacteriaceae</taxon>
        <taxon>Corynebacterium</taxon>
    </lineage>
</organism>
<proteinExistence type="predicted"/>
<dbReference type="EMBL" id="ACHF01000101">
    <property type="protein sequence ID" value="EEI62494.1"/>
    <property type="molecule type" value="Genomic_DNA"/>
</dbReference>
<dbReference type="SUPFAM" id="SSF56719">
    <property type="entry name" value="Type II DNA topoisomerase"/>
    <property type="match status" value="1"/>
</dbReference>
<comment type="caution">
    <text evidence="4">The sequence shown here is derived from an EMBL/GenBank/DDBJ whole genome shotgun (WGS) entry which is preliminary data.</text>
</comment>
<dbReference type="Gene3D" id="1.10.268.10">
    <property type="entry name" value="Topoisomerase, domain 3"/>
    <property type="match status" value="1"/>
</dbReference>